<organism evidence="4">
    <name type="scientific">Geobacter sp. (strain M21)</name>
    <dbReference type="NCBI Taxonomy" id="443144"/>
    <lineage>
        <taxon>Bacteria</taxon>
        <taxon>Pseudomonadati</taxon>
        <taxon>Thermodesulfobacteriota</taxon>
        <taxon>Desulfuromonadia</taxon>
        <taxon>Geobacterales</taxon>
        <taxon>Geobacteraceae</taxon>
        <taxon>Geobacter</taxon>
    </lineage>
</organism>
<dbReference type="PANTHER" id="PTHR32309:SF13">
    <property type="entry name" value="FERRIC ENTEROBACTIN TRANSPORT PROTEIN FEPE"/>
    <property type="match status" value="1"/>
</dbReference>
<dbReference type="NCBIfam" id="TIGR01007">
    <property type="entry name" value="eps_fam"/>
    <property type="match status" value="1"/>
</dbReference>
<name>C6DZX5_GEOSM</name>
<dbReference type="Gene3D" id="3.40.50.300">
    <property type="entry name" value="P-loop containing nucleotide triphosphate hydrolases"/>
    <property type="match status" value="1"/>
</dbReference>
<dbReference type="Pfam" id="PF10609">
    <property type="entry name" value="ParA"/>
    <property type="match status" value="1"/>
</dbReference>
<dbReference type="InterPro" id="IPR027417">
    <property type="entry name" value="P-loop_NTPase"/>
</dbReference>
<dbReference type="PANTHER" id="PTHR32309">
    <property type="entry name" value="TYROSINE-PROTEIN KINASE"/>
    <property type="match status" value="1"/>
</dbReference>
<keyword evidence="1" id="KW-0547">Nucleotide-binding</keyword>
<dbReference type="GO" id="GO:0005524">
    <property type="term" value="F:ATP binding"/>
    <property type="evidence" value="ECO:0007669"/>
    <property type="project" value="UniProtKB-KW"/>
</dbReference>
<dbReference type="GO" id="GO:0004715">
    <property type="term" value="F:non-membrane spanning protein tyrosine kinase activity"/>
    <property type="evidence" value="ECO:0007669"/>
    <property type="project" value="UniProtKB-EC"/>
</dbReference>
<evidence type="ECO:0000256" key="1">
    <source>
        <dbReference type="ARBA" id="ARBA00022741"/>
    </source>
</evidence>
<feature type="region of interest" description="Disordered" evidence="3">
    <location>
        <begin position="1"/>
        <end position="63"/>
    </location>
</feature>
<dbReference type="NCBIfam" id="TIGR03018">
    <property type="entry name" value="pepcterm_TyrKin"/>
    <property type="match status" value="1"/>
</dbReference>
<proteinExistence type="predicted"/>
<dbReference type="InterPro" id="IPR005702">
    <property type="entry name" value="Wzc-like_C"/>
</dbReference>
<dbReference type="KEGG" id="gem:GM21_2476"/>
<reference evidence="4" key="1">
    <citation type="submission" date="2009-07" db="EMBL/GenBank/DDBJ databases">
        <title>Complete sequence of Geobacter sp. M21.</title>
        <authorList>
            <consortium name="US DOE Joint Genome Institute"/>
            <person name="Lucas S."/>
            <person name="Copeland A."/>
            <person name="Lapidus A."/>
            <person name="Glavina del Rio T."/>
            <person name="Dalin E."/>
            <person name="Tice H."/>
            <person name="Bruce D."/>
            <person name="Goodwin L."/>
            <person name="Pitluck S."/>
            <person name="Saunders E."/>
            <person name="Brettin T."/>
            <person name="Detter J.C."/>
            <person name="Han C."/>
            <person name="Larimer F."/>
            <person name="Land M."/>
            <person name="Hauser L."/>
            <person name="Kyrpides N."/>
            <person name="Ovchinnikova G."/>
            <person name="Lovley D."/>
        </authorList>
    </citation>
    <scope>NUCLEOTIDE SEQUENCE [LARGE SCALE GENOMIC DNA]</scope>
    <source>
        <strain evidence="4">M21</strain>
    </source>
</reference>
<protein>
    <submittedName>
        <fullName evidence="4">Capsular exopolysaccharide family</fullName>
    </submittedName>
</protein>
<gene>
    <name evidence="4" type="ordered locus">GM21_2476</name>
</gene>
<dbReference type="OrthoDB" id="9812433at2"/>
<dbReference type="CDD" id="cd05387">
    <property type="entry name" value="BY-kinase"/>
    <property type="match status" value="1"/>
</dbReference>
<dbReference type="eggNOG" id="COG0489">
    <property type="taxonomic scope" value="Bacteria"/>
</dbReference>
<dbReference type="InterPro" id="IPR050445">
    <property type="entry name" value="Bact_polysacc_biosynth/exp"/>
</dbReference>
<feature type="compositionally biased region" description="Basic and acidic residues" evidence="3">
    <location>
        <begin position="1"/>
        <end position="12"/>
    </location>
</feature>
<evidence type="ECO:0000313" key="4">
    <source>
        <dbReference type="EMBL" id="ACT18519.1"/>
    </source>
</evidence>
<dbReference type="InterPro" id="IPR033756">
    <property type="entry name" value="YlxH/NBP35"/>
</dbReference>
<dbReference type="SUPFAM" id="SSF52540">
    <property type="entry name" value="P-loop containing nucleoside triphosphate hydrolases"/>
    <property type="match status" value="1"/>
</dbReference>
<dbReference type="EMBL" id="CP001661">
    <property type="protein sequence ID" value="ACT18519.1"/>
    <property type="molecule type" value="Genomic_DNA"/>
</dbReference>
<dbReference type="GO" id="GO:0005886">
    <property type="term" value="C:plasma membrane"/>
    <property type="evidence" value="ECO:0007669"/>
    <property type="project" value="TreeGrafter"/>
</dbReference>
<sequence length="294" mass="31883">MSRIEEAMEKAARMRQGMEPPPPGAAPQSAGNSALPPQTPQPVVSPALPPQPPQISPVSPQYGRLAPQNPFLVNLHDPHSPAAEEYRKLKSALVKMTTGDVFRNCLMVTSSIPSEGKSLTALNLAISLAQELDHTVLLVDADLRRPSVHRYLNVEQGVGLSELLTGEAQVSETIVPTGIGKLSIIRAGRAIENPAELFTSQRGKALLTELKLRYPDRYIILDTPPVLPFAEARSLAHLVDGVLFVVMERLVSQANLKDALESLKACPILGMVYNAATVDHNDGRYSYYRSADNA</sequence>
<keyword evidence="2" id="KW-0067">ATP-binding</keyword>
<dbReference type="HOGENOM" id="CLU_052027_1_1_7"/>
<evidence type="ECO:0000256" key="3">
    <source>
        <dbReference type="SAM" id="MobiDB-lite"/>
    </source>
</evidence>
<dbReference type="STRING" id="443144.GM21_2476"/>
<accession>C6DZX5</accession>
<dbReference type="AlphaFoldDB" id="C6DZX5"/>
<evidence type="ECO:0000256" key="2">
    <source>
        <dbReference type="ARBA" id="ARBA00022840"/>
    </source>
</evidence>